<evidence type="ECO:0000256" key="1">
    <source>
        <dbReference type="ARBA" id="ARBA00004232"/>
    </source>
</evidence>
<keyword evidence="16" id="KW-1185">Reference proteome</keyword>
<dbReference type="EMBL" id="JAWQEG010000746">
    <property type="protein sequence ID" value="KAK3885966.1"/>
    <property type="molecule type" value="Genomic_DNA"/>
</dbReference>
<evidence type="ECO:0000256" key="3">
    <source>
        <dbReference type="ARBA" id="ARBA00005760"/>
    </source>
</evidence>
<evidence type="ECO:0000256" key="13">
    <source>
        <dbReference type="SAM" id="MobiDB-lite"/>
    </source>
</evidence>
<evidence type="ECO:0000256" key="4">
    <source>
        <dbReference type="ARBA" id="ARBA00022448"/>
    </source>
</evidence>
<evidence type="ECO:0000256" key="5">
    <source>
        <dbReference type="ARBA" id="ARBA00022692"/>
    </source>
</evidence>
<dbReference type="AlphaFoldDB" id="A0AAE1KUB5"/>
<keyword evidence="8 14" id="KW-1133">Transmembrane helix</keyword>
<name>A0AAE1KUB5_PETCI</name>
<proteinExistence type="inferred from homology"/>
<keyword evidence="11 14" id="KW-0472">Membrane</keyword>
<dbReference type="InterPro" id="IPR019049">
    <property type="entry name" value="Nucleoporin_prot_Ndc1/Nup"/>
</dbReference>
<dbReference type="PANTHER" id="PTHR13269:SF6">
    <property type="entry name" value="NUCLEOPORIN NDC1"/>
    <property type="match status" value="1"/>
</dbReference>
<keyword evidence="10" id="KW-0906">Nuclear pore complex</keyword>
<feature type="transmembrane region" description="Helical" evidence="14">
    <location>
        <begin position="243"/>
        <end position="266"/>
    </location>
</feature>
<gene>
    <name evidence="15" type="ORF">Pcinc_009860</name>
</gene>
<sequence>MKLEEIFLREIVLWRCMRALGCVLLFQHFVSMGVCTIYRTVVAEGVINPLTILANLSTSWVMPAKLLSLTIPAICLILLARVHINNYAVSAWIPMYQWQSWRRFFTFKVQLGFSMITGACVLLSSFYTSLALPTFPQVFVRCSAEDVLCGPRKMAVICVGMFTGISYSMKYFLNNGNIITPAPAHPRKLQLIKSSLRMQKVKEACNTYGVSSFSLTCTVFLCIFASVVMCLSGGGSFPDVMHILELQLVMIVILSTLLLVTTLSVFSNILNIFLSEPIEIPLTVDEDSTSGTEEDSWRLCHTLSSSGLLQLLAFWDLKTLASADPRSLLRRTQIFTISQPGGHPRNWLGIMNPSLNLVRKFTDRLRRHNCPEELPQEPPKPVEATDVNKNEVTKPPPVPLKERLTKIVMSLKRYPIFSYFLSELPDATNRSIFAEALPVIWAVEALGDLVAASFTEDKFGIVQRNIPDILMAFVHLQKMVDSVGRVSVTRRASTSDNCQSDQQLRKALKLSLRTSIYIVTTTFGPTVLEMPVSGECRSKLQSYLEFKEA</sequence>
<evidence type="ECO:0000313" key="15">
    <source>
        <dbReference type="EMBL" id="KAK3885966.1"/>
    </source>
</evidence>
<dbReference type="GO" id="GO:0070762">
    <property type="term" value="C:nuclear pore transmembrane ring"/>
    <property type="evidence" value="ECO:0007669"/>
    <property type="project" value="TreeGrafter"/>
</dbReference>
<dbReference type="Pfam" id="PF09531">
    <property type="entry name" value="Ndc1_Nup"/>
    <property type="match status" value="1"/>
</dbReference>
<dbReference type="GO" id="GO:0006999">
    <property type="term" value="P:nuclear pore organization"/>
    <property type="evidence" value="ECO:0007669"/>
    <property type="project" value="TreeGrafter"/>
</dbReference>
<dbReference type="PANTHER" id="PTHR13269">
    <property type="entry name" value="NUCLEOPORIN NDC1"/>
    <property type="match status" value="1"/>
</dbReference>
<comment type="subcellular location">
    <subcellularLocation>
        <location evidence="1">Nucleus membrane</location>
        <topology evidence="1">Multi-pass membrane protein</topology>
    </subcellularLocation>
    <subcellularLocation>
        <location evidence="2">Nucleus</location>
        <location evidence="2">Nuclear pore complex</location>
    </subcellularLocation>
</comment>
<evidence type="ECO:0000256" key="7">
    <source>
        <dbReference type="ARBA" id="ARBA00022927"/>
    </source>
</evidence>
<evidence type="ECO:0000256" key="8">
    <source>
        <dbReference type="ARBA" id="ARBA00022989"/>
    </source>
</evidence>
<keyword evidence="5 14" id="KW-0812">Transmembrane</keyword>
<evidence type="ECO:0000313" key="16">
    <source>
        <dbReference type="Proteomes" id="UP001286313"/>
    </source>
</evidence>
<keyword evidence="4" id="KW-0813">Transport</keyword>
<evidence type="ECO:0008006" key="17">
    <source>
        <dbReference type="Google" id="ProtNLM"/>
    </source>
</evidence>
<feature type="region of interest" description="Disordered" evidence="13">
    <location>
        <begin position="370"/>
        <end position="396"/>
    </location>
</feature>
<evidence type="ECO:0000256" key="14">
    <source>
        <dbReference type="SAM" id="Phobius"/>
    </source>
</evidence>
<dbReference type="GO" id="GO:0015031">
    <property type="term" value="P:protein transport"/>
    <property type="evidence" value="ECO:0007669"/>
    <property type="project" value="UniProtKB-KW"/>
</dbReference>
<comment type="caution">
    <text evidence="15">The sequence shown here is derived from an EMBL/GenBank/DDBJ whole genome shotgun (WGS) entry which is preliminary data.</text>
</comment>
<evidence type="ECO:0000256" key="2">
    <source>
        <dbReference type="ARBA" id="ARBA00004567"/>
    </source>
</evidence>
<protein>
    <recommendedName>
        <fullName evidence="17">Nucleoporin NDC1</fullName>
    </recommendedName>
</protein>
<feature type="transmembrane region" description="Helical" evidence="14">
    <location>
        <begin position="105"/>
        <end position="127"/>
    </location>
</feature>
<feature type="transmembrane region" description="Helical" evidence="14">
    <location>
        <begin position="66"/>
        <end position="84"/>
    </location>
</feature>
<dbReference type="GO" id="GO:0030674">
    <property type="term" value="F:protein-macromolecule adaptor activity"/>
    <property type="evidence" value="ECO:0007669"/>
    <property type="project" value="TreeGrafter"/>
</dbReference>
<evidence type="ECO:0000256" key="11">
    <source>
        <dbReference type="ARBA" id="ARBA00023136"/>
    </source>
</evidence>
<keyword evidence="9" id="KW-0811">Translocation</keyword>
<keyword evidence="12" id="KW-0539">Nucleus</keyword>
<reference evidence="15" key="1">
    <citation type="submission" date="2023-10" db="EMBL/GenBank/DDBJ databases">
        <title>Genome assemblies of two species of porcelain crab, Petrolisthes cinctipes and Petrolisthes manimaculis (Anomura: Porcellanidae).</title>
        <authorList>
            <person name="Angst P."/>
        </authorList>
    </citation>
    <scope>NUCLEOTIDE SEQUENCE</scope>
    <source>
        <strain evidence="15">PB745_01</strain>
        <tissue evidence="15">Gill</tissue>
    </source>
</reference>
<comment type="similarity">
    <text evidence="3">Belongs to the NDC1 family.</text>
</comment>
<accession>A0AAE1KUB5</accession>
<dbReference type="Proteomes" id="UP001286313">
    <property type="component" value="Unassembled WGS sequence"/>
</dbReference>
<evidence type="ECO:0000256" key="12">
    <source>
        <dbReference type="ARBA" id="ARBA00023242"/>
    </source>
</evidence>
<keyword evidence="7" id="KW-0653">Protein transport</keyword>
<evidence type="ECO:0000256" key="6">
    <source>
        <dbReference type="ARBA" id="ARBA00022816"/>
    </source>
</evidence>
<organism evidence="15 16">
    <name type="scientific">Petrolisthes cinctipes</name>
    <name type="common">Flat porcelain crab</name>
    <dbReference type="NCBI Taxonomy" id="88211"/>
    <lineage>
        <taxon>Eukaryota</taxon>
        <taxon>Metazoa</taxon>
        <taxon>Ecdysozoa</taxon>
        <taxon>Arthropoda</taxon>
        <taxon>Crustacea</taxon>
        <taxon>Multicrustacea</taxon>
        <taxon>Malacostraca</taxon>
        <taxon>Eumalacostraca</taxon>
        <taxon>Eucarida</taxon>
        <taxon>Decapoda</taxon>
        <taxon>Pleocyemata</taxon>
        <taxon>Anomura</taxon>
        <taxon>Galatheoidea</taxon>
        <taxon>Porcellanidae</taxon>
        <taxon>Petrolisthes</taxon>
    </lineage>
</organism>
<evidence type="ECO:0000256" key="9">
    <source>
        <dbReference type="ARBA" id="ARBA00023010"/>
    </source>
</evidence>
<evidence type="ECO:0000256" key="10">
    <source>
        <dbReference type="ARBA" id="ARBA00023132"/>
    </source>
</evidence>
<feature type="transmembrane region" description="Helical" evidence="14">
    <location>
        <begin position="208"/>
        <end position="231"/>
    </location>
</feature>
<keyword evidence="6" id="KW-0509">mRNA transport</keyword>
<dbReference type="GO" id="GO:0051028">
    <property type="term" value="P:mRNA transport"/>
    <property type="evidence" value="ECO:0007669"/>
    <property type="project" value="UniProtKB-KW"/>
</dbReference>
<dbReference type="GO" id="GO:0031965">
    <property type="term" value="C:nuclear membrane"/>
    <property type="evidence" value="ECO:0007669"/>
    <property type="project" value="UniProtKB-SubCell"/>
</dbReference>